<dbReference type="EC" id="1.1.1.133" evidence="2"/>
<protein>
    <recommendedName>
        <fullName evidence="2">dTDP-4-dehydrorhamnose reductase</fullName>
        <ecNumber evidence="2">1.1.1.133</ecNumber>
    </recommendedName>
</protein>
<dbReference type="InterPro" id="IPR029903">
    <property type="entry name" value="RmlD-like-bd"/>
</dbReference>
<evidence type="ECO:0000256" key="1">
    <source>
        <dbReference type="ARBA" id="ARBA00010944"/>
    </source>
</evidence>
<dbReference type="PANTHER" id="PTHR10491">
    <property type="entry name" value="DTDP-4-DEHYDRORHAMNOSE REDUCTASE"/>
    <property type="match status" value="1"/>
</dbReference>
<evidence type="ECO:0000313" key="5">
    <source>
        <dbReference type="Proteomes" id="UP000177953"/>
    </source>
</evidence>
<dbReference type="PANTHER" id="PTHR10491:SF4">
    <property type="entry name" value="METHIONINE ADENOSYLTRANSFERASE 2 SUBUNIT BETA"/>
    <property type="match status" value="1"/>
</dbReference>
<dbReference type="GO" id="GO:0006556">
    <property type="term" value="P:S-adenosylmethionine biosynthetic process"/>
    <property type="evidence" value="ECO:0007669"/>
    <property type="project" value="TreeGrafter"/>
</dbReference>
<dbReference type="GO" id="GO:0048269">
    <property type="term" value="C:methionine adenosyltransferase complex"/>
    <property type="evidence" value="ECO:0007669"/>
    <property type="project" value="TreeGrafter"/>
</dbReference>
<comment type="pathway">
    <text evidence="2">Carbohydrate biosynthesis; dTDP-L-rhamnose biosynthesis.</text>
</comment>
<feature type="domain" description="RmlD-like substrate binding" evidence="3">
    <location>
        <begin position="1"/>
        <end position="272"/>
    </location>
</feature>
<organism evidence="4 5">
    <name type="scientific">Candidatus Magasanikbacteria bacterium RIFCSPHIGHO2_01_FULL_47_8</name>
    <dbReference type="NCBI Taxonomy" id="1798673"/>
    <lineage>
        <taxon>Bacteria</taxon>
        <taxon>Candidatus Magasanikiibacteriota</taxon>
    </lineage>
</organism>
<dbReference type="AlphaFoldDB" id="A0A1F6MAI3"/>
<dbReference type="GO" id="GO:0008831">
    <property type="term" value="F:dTDP-4-dehydrorhamnose reductase activity"/>
    <property type="evidence" value="ECO:0007669"/>
    <property type="project" value="UniProtKB-EC"/>
</dbReference>
<dbReference type="Pfam" id="PF04321">
    <property type="entry name" value="RmlD_sub_bind"/>
    <property type="match status" value="1"/>
</dbReference>
<dbReference type="EMBL" id="MFPU01000086">
    <property type="protein sequence ID" value="OGH68624.1"/>
    <property type="molecule type" value="Genomic_DNA"/>
</dbReference>
<proteinExistence type="inferred from homology"/>
<evidence type="ECO:0000256" key="2">
    <source>
        <dbReference type="RuleBase" id="RU364082"/>
    </source>
</evidence>
<keyword evidence="2" id="KW-0560">Oxidoreductase</keyword>
<dbReference type="InterPro" id="IPR005913">
    <property type="entry name" value="dTDP_dehydrorham_reduct"/>
</dbReference>
<dbReference type="GO" id="GO:0048270">
    <property type="term" value="F:methionine adenosyltransferase regulator activity"/>
    <property type="evidence" value="ECO:0007669"/>
    <property type="project" value="TreeGrafter"/>
</dbReference>
<evidence type="ECO:0000259" key="3">
    <source>
        <dbReference type="Pfam" id="PF04321"/>
    </source>
</evidence>
<accession>A0A1F6MAI3</accession>
<comment type="function">
    <text evidence="2">Catalyzes the reduction of dTDP-6-deoxy-L-lyxo-4-hexulose to yield dTDP-L-rhamnose.</text>
</comment>
<comment type="similarity">
    <text evidence="1 2">Belongs to the dTDP-4-dehydrorhamnose reductase family.</text>
</comment>
<gene>
    <name evidence="4" type="ORF">A2754_01900</name>
</gene>
<comment type="caution">
    <text evidence="4">The sequence shown here is derived from an EMBL/GenBank/DDBJ whole genome shotgun (WGS) entry which is preliminary data.</text>
</comment>
<evidence type="ECO:0000313" key="4">
    <source>
        <dbReference type="EMBL" id="OGH68624.1"/>
    </source>
</evidence>
<sequence length="279" mass="31209">MKILIIGNGYLGKRCHAAWPDSVVAEKRIHTVEDVLELLDQHQPDAVLNAAGVVGKPNVDWCETHQLETIQGNTILPLLIAEACQKRGVYLLHMGTGCVYYGYAKDRKGWKENDPANPLAVYTRCKYAADLALSILPNIGIARIRMPIDHVPAASNLINKLASYSEVVNVVNSVTVVDDMVEVFHQLMEKHAEGIFHVTNPGAIKHKKILALYKKIVDPTHTNKWISAKEMVLQGLVKKTRSNNILQSENLEKLGITMRSAKEAVEDTMRKYAEHKKKF</sequence>
<dbReference type="Proteomes" id="UP000177953">
    <property type="component" value="Unassembled WGS sequence"/>
</dbReference>
<name>A0A1F6MAI3_9BACT</name>
<dbReference type="SUPFAM" id="SSF51735">
    <property type="entry name" value="NAD(P)-binding Rossmann-fold domains"/>
    <property type="match status" value="1"/>
</dbReference>
<reference evidence="4 5" key="1">
    <citation type="journal article" date="2016" name="Nat. Commun.">
        <title>Thousands of microbial genomes shed light on interconnected biogeochemical processes in an aquifer system.</title>
        <authorList>
            <person name="Anantharaman K."/>
            <person name="Brown C.T."/>
            <person name="Hug L.A."/>
            <person name="Sharon I."/>
            <person name="Castelle C.J."/>
            <person name="Probst A.J."/>
            <person name="Thomas B.C."/>
            <person name="Singh A."/>
            <person name="Wilkins M.J."/>
            <person name="Karaoz U."/>
            <person name="Brodie E.L."/>
            <person name="Williams K.H."/>
            <person name="Hubbard S.S."/>
            <person name="Banfield J.F."/>
        </authorList>
    </citation>
    <scope>NUCLEOTIDE SEQUENCE [LARGE SCALE GENOMIC DNA]</scope>
</reference>
<dbReference type="Gene3D" id="3.40.50.720">
    <property type="entry name" value="NAD(P)-binding Rossmann-like Domain"/>
    <property type="match status" value="1"/>
</dbReference>
<keyword evidence="2" id="KW-0521">NADP</keyword>
<dbReference type="InterPro" id="IPR036291">
    <property type="entry name" value="NAD(P)-bd_dom_sf"/>
</dbReference>